<feature type="active site" description="Proton donor" evidence="12">
    <location>
        <position position="103"/>
    </location>
</feature>
<keyword evidence="4 11" id="KW-0288">FMN</keyword>
<comment type="similarity">
    <text evidence="11">Belongs to the dus family.</text>
</comment>
<comment type="catalytic activity">
    <reaction evidence="9">
        <text>a 5,6-dihydrouridine in tRNA + NADP(+) = a uridine in tRNA + NADPH + H(+)</text>
        <dbReference type="Rhea" id="RHEA:23624"/>
        <dbReference type="Rhea" id="RHEA-COMP:13339"/>
        <dbReference type="Rhea" id="RHEA-COMP:13887"/>
        <dbReference type="ChEBI" id="CHEBI:15378"/>
        <dbReference type="ChEBI" id="CHEBI:57783"/>
        <dbReference type="ChEBI" id="CHEBI:58349"/>
        <dbReference type="ChEBI" id="CHEBI:65315"/>
        <dbReference type="ChEBI" id="CHEBI:74443"/>
    </reaction>
</comment>
<dbReference type="SUPFAM" id="SSF51395">
    <property type="entry name" value="FMN-linked oxidoreductases"/>
    <property type="match status" value="1"/>
</dbReference>
<evidence type="ECO:0000256" key="10">
    <source>
        <dbReference type="ARBA" id="ARBA00048802"/>
    </source>
</evidence>
<keyword evidence="3 11" id="KW-0285">Flavoprotein</keyword>
<dbReference type="PANTHER" id="PTHR45846">
    <property type="entry name" value="TRNA-DIHYDROURIDINE(47) SYNTHASE [NAD(P)(+)]-LIKE"/>
    <property type="match status" value="1"/>
</dbReference>
<comment type="catalytic activity">
    <reaction evidence="10">
        <text>a 5,6-dihydrouridine in tRNA + NAD(+) = a uridine in tRNA + NADH + H(+)</text>
        <dbReference type="Rhea" id="RHEA:54452"/>
        <dbReference type="Rhea" id="RHEA-COMP:13339"/>
        <dbReference type="Rhea" id="RHEA-COMP:13887"/>
        <dbReference type="ChEBI" id="CHEBI:15378"/>
        <dbReference type="ChEBI" id="CHEBI:57540"/>
        <dbReference type="ChEBI" id="CHEBI:57945"/>
        <dbReference type="ChEBI" id="CHEBI:65315"/>
        <dbReference type="ChEBI" id="CHEBI:74443"/>
    </reaction>
</comment>
<organism evidence="15 16">
    <name type="scientific">Candidatus Ghiorseimicrobium undicola</name>
    <dbReference type="NCBI Taxonomy" id="1974746"/>
    <lineage>
        <taxon>Bacteria</taxon>
        <taxon>Pseudomonadati</taxon>
        <taxon>Candidatus Omnitrophota</taxon>
        <taxon>Candidatus Ghiorseimicrobium</taxon>
    </lineage>
</organism>
<dbReference type="Pfam" id="PF01207">
    <property type="entry name" value="Dus"/>
    <property type="match status" value="1"/>
</dbReference>
<gene>
    <name evidence="15" type="ORF">COV72_02275</name>
</gene>
<dbReference type="EMBL" id="PCWA01000032">
    <property type="protein sequence ID" value="PIQ89584.1"/>
    <property type="molecule type" value="Genomic_DNA"/>
</dbReference>
<feature type="binding site" evidence="13">
    <location>
        <begin position="227"/>
        <end position="228"/>
    </location>
    <ligand>
        <name>FMN</name>
        <dbReference type="ChEBI" id="CHEBI:58210"/>
    </ligand>
</feature>
<evidence type="ECO:0000313" key="16">
    <source>
        <dbReference type="Proteomes" id="UP000229641"/>
    </source>
</evidence>
<evidence type="ECO:0000256" key="1">
    <source>
        <dbReference type="ARBA" id="ARBA00002790"/>
    </source>
</evidence>
<dbReference type="InterPro" id="IPR001269">
    <property type="entry name" value="DUS_fam"/>
</dbReference>
<dbReference type="NCBIfam" id="TIGR00737">
    <property type="entry name" value="nifR3_yhdG"/>
    <property type="match status" value="1"/>
</dbReference>
<dbReference type="InterPro" id="IPR035587">
    <property type="entry name" value="DUS-like_FMN-bd"/>
</dbReference>
<dbReference type="GO" id="GO:0050660">
    <property type="term" value="F:flavin adenine dinucleotide binding"/>
    <property type="evidence" value="ECO:0007669"/>
    <property type="project" value="InterPro"/>
</dbReference>
<evidence type="ECO:0000256" key="9">
    <source>
        <dbReference type="ARBA" id="ARBA00048205"/>
    </source>
</evidence>
<dbReference type="Gene3D" id="1.10.1200.80">
    <property type="entry name" value="Putative flavin oxidoreducatase, domain 2"/>
    <property type="match status" value="1"/>
</dbReference>
<dbReference type="AlphaFoldDB" id="A0A2H0M0Z1"/>
<dbReference type="InterPro" id="IPR024036">
    <property type="entry name" value="tRNA-dHydroUridine_Synthase_C"/>
</dbReference>
<comment type="function">
    <text evidence="1 11">Catalyzes the synthesis of 5,6-dihydrouridine (D), a modified base found in the D-loop of most tRNAs, via the reduction of the C5-C6 double bond in target uridines.</text>
</comment>
<keyword evidence="5 11" id="KW-0819">tRNA processing</keyword>
<evidence type="ECO:0000256" key="6">
    <source>
        <dbReference type="ARBA" id="ARBA00022857"/>
    </source>
</evidence>
<evidence type="ECO:0000256" key="11">
    <source>
        <dbReference type="PIRNR" id="PIRNR006621"/>
    </source>
</evidence>
<evidence type="ECO:0000256" key="3">
    <source>
        <dbReference type="ARBA" id="ARBA00022630"/>
    </source>
</evidence>
<keyword evidence="13" id="KW-0547">Nucleotide-binding</keyword>
<feature type="binding site" evidence="13">
    <location>
        <position position="172"/>
    </location>
    <ligand>
        <name>FMN</name>
        <dbReference type="ChEBI" id="CHEBI:58210"/>
    </ligand>
</feature>
<evidence type="ECO:0000256" key="7">
    <source>
        <dbReference type="ARBA" id="ARBA00022884"/>
    </source>
</evidence>
<dbReference type="EC" id="1.3.1.-" evidence="11"/>
<keyword evidence="7" id="KW-0694">RNA-binding</keyword>
<dbReference type="InterPro" id="IPR004652">
    <property type="entry name" value="DusB-like"/>
</dbReference>
<dbReference type="Gene3D" id="3.20.20.70">
    <property type="entry name" value="Aldolase class I"/>
    <property type="match status" value="1"/>
</dbReference>
<keyword evidence="2" id="KW-0820">tRNA-binding</keyword>
<feature type="domain" description="DUS-like FMN-binding" evidence="14">
    <location>
        <begin position="16"/>
        <end position="318"/>
    </location>
</feature>
<keyword evidence="8 11" id="KW-0560">Oxidoreductase</keyword>
<evidence type="ECO:0000259" key="14">
    <source>
        <dbReference type="Pfam" id="PF01207"/>
    </source>
</evidence>
<keyword evidence="6" id="KW-0521">NADP</keyword>
<feature type="binding site" evidence="13">
    <location>
        <position position="142"/>
    </location>
    <ligand>
        <name>FMN</name>
        <dbReference type="ChEBI" id="CHEBI:58210"/>
    </ligand>
</feature>
<dbReference type="InterPro" id="IPR013785">
    <property type="entry name" value="Aldolase_TIM"/>
</dbReference>
<evidence type="ECO:0000256" key="4">
    <source>
        <dbReference type="ARBA" id="ARBA00022643"/>
    </source>
</evidence>
<evidence type="ECO:0000256" key="8">
    <source>
        <dbReference type="ARBA" id="ARBA00023002"/>
    </source>
</evidence>
<dbReference type="Proteomes" id="UP000229641">
    <property type="component" value="Unassembled WGS sequence"/>
</dbReference>
<dbReference type="PIRSF" id="PIRSF006621">
    <property type="entry name" value="Dus"/>
    <property type="match status" value="1"/>
</dbReference>
<evidence type="ECO:0000256" key="12">
    <source>
        <dbReference type="PIRSR" id="PIRSR006621-1"/>
    </source>
</evidence>
<dbReference type="CDD" id="cd02801">
    <property type="entry name" value="DUS_like_FMN"/>
    <property type="match status" value="1"/>
</dbReference>
<evidence type="ECO:0000256" key="5">
    <source>
        <dbReference type="ARBA" id="ARBA00022694"/>
    </source>
</evidence>
<evidence type="ECO:0000313" key="15">
    <source>
        <dbReference type="EMBL" id="PIQ89584.1"/>
    </source>
</evidence>
<protein>
    <recommendedName>
        <fullName evidence="11">tRNA-dihydrouridine synthase</fullName>
        <ecNumber evidence="11">1.3.1.-</ecNumber>
    </recommendedName>
</protein>
<reference evidence="15 16" key="1">
    <citation type="submission" date="2017-09" db="EMBL/GenBank/DDBJ databases">
        <title>Depth-based differentiation of microbial function through sediment-hosted aquifers and enrichment of novel symbionts in the deep terrestrial subsurface.</title>
        <authorList>
            <person name="Probst A.J."/>
            <person name="Ladd B."/>
            <person name="Jarett J.K."/>
            <person name="Geller-Mcgrath D.E."/>
            <person name="Sieber C.M."/>
            <person name="Emerson J.B."/>
            <person name="Anantharaman K."/>
            <person name="Thomas B.C."/>
            <person name="Malmstrom R."/>
            <person name="Stieglmeier M."/>
            <person name="Klingl A."/>
            <person name="Woyke T."/>
            <person name="Ryan C.M."/>
            <person name="Banfield J.F."/>
        </authorList>
    </citation>
    <scope>NUCLEOTIDE SEQUENCE [LARGE SCALE GENOMIC DNA]</scope>
    <source>
        <strain evidence="15">CG11_big_fil_rev_8_21_14_0_20_42_13</strain>
    </source>
</reference>
<comment type="cofactor">
    <cofactor evidence="11 13">
        <name>FMN</name>
        <dbReference type="ChEBI" id="CHEBI:58210"/>
    </cofactor>
</comment>
<dbReference type="GO" id="GO:0000049">
    <property type="term" value="F:tRNA binding"/>
    <property type="evidence" value="ECO:0007669"/>
    <property type="project" value="UniProtKB-KW"/>
</dbReference>
<evidence type="ECO:0000256" key="13">
    <source>
        <dbReference type="PIRSR" id="PIRSR006621-2"/>
    </source>
</evidence>
<dbReference type="GO" id="GO:0017150">
    <property type="term" value="F:tRNA dihydrouridine synthase activity"/>
    <property type="evidence" value="ECO:0007669"/>
    <property type="project" value="InterPro"/>
</dbReference>
<comment type="caution">
    <text evidence="15">The sequence shown here is derived from an EMBL/GenBank/DDBJ whole genome shotgun (WGS) entry which is preliminary data.</text>
</comment>
<accession>A0A2H0M0Z1</accession>
<feature type="binding site" evidence="13">
    <location>
        <position position="73"/>
    </location>
    <ligand>
        <name>FMN</name>
        <dbReference type="ChEBI" id="CHEBI:58210"/>
    </ligand>
</feature>
<sequence>MRMIKIAKLKINSHLILAPLAGVSDLPFRTISREFGCKFAFTEMLNACSIKYKSKKTKEMLKSNTKDKPLGAQMLGRDIPTILYALEVILKNGVDLIDFNAACPVRKVVRRGEGAALLKEPKLLTEIIKQLAKNSPVPVSVKIRSGWSKDTINAPLVAKMLEDAGAKAVFIHARTKDEFYGGRADYSVIKRVKSALSIPVIGSGDIFTPQDVKRMLDETGADAALAARGALGNPWIFKDSEYFLKTGKLREPPALDERAKVLMRHLDMMIDLYKEKTALVRIRHFINHYLKGVPGARKLRGNIAQIKTRKQLVSALAQLKQEQL</sequence>
<name>A0A2H0M0Z1_9BACT</name>
<evidence type="ECO:0000256" key="2">
    <source>
        <dbReference type="ARBA" id="ARBA00022555"/>
    </source>
</evidence>
<dbReference type="PANTHER" id="PTHR45846:SF1">
    <property type="entry name" value="TRNA-DIHYDROURIDINE(47) SYNTHASE [NAD(P)(+)]-LIKE"/>
    <property type="match status" value="1"/>
</dbReference>
<proteinExistence type="inferred from homology"/>